<dbReference type="CDD" id="cd07765">
    <property type="entry name" value="KRAB_A-box"/>
    <property type="match status" value="1"/>
</dbReference>
<keyword evidence="1" id="KW-0597">Phosphoprotein</keyword>
<keyword evidence="5" id="KW-0862">Zinc</keyword>
<dbReference type="SMART" id="SM00349">
    <property type="entry name" value="KRAB"/>
    <property type="match status" value="1"/>
</dbReference>
<dbReference type="PANTHER" id="PTHR23235:SF142">
    <property type="entry name" value="ZINC FINGER PROTEIN 384"/>
    <property type="match status" value="1"/>
</dbReference>
<keyword evidence="7" id="KW-0804">Transcription</keyword>
<feature type="domain" description="SCAN box" evidence="12">
    <location>
        <begin position="78"/>
        <end position="148"/>
    </location>
</feature>
<feature type="domain" description="C2H2-type" evidence="11">
    <location>
        <begin position="538"/>
        <end position="565"/>
    </location>
</feature>
<dbReference type="Gene3D" id="1.10.4020.10">
    <property type="entry name" value="DNA breaking-rejoining enzymes"/>
    <property type="match status" value="1"/>
</dbReference>
<accession>A0ABM3Z5S6</accession>
<feature type="domain" description="C2H2-type" evidence="11">
    <location>
        <begin position="398"/>
        <end position="425"/>
    </location>
</feature>
<evidence type="ECO:0000256" key="9">
    <source>
        <dbReference type="PROSITE-ProRule" id="PRU00042"/>
    </source>
</evidence>
<keyword evidence="6" id="KW-0805">Transcription regulation</keyword>
<protein>
    <submittedName>
        <fullName evidence="15">Zinc finger protein 486-like isoform X1</fullName>
    </submittedName>
</protein>
<dbReference type="SMART" id="SM00431">
    <property type="entry name" value="SCAN"/>
    <property type="match status" value="1"/>
</dbReference>
<evidence type="ECO:0000313" key="15">
    <source>
        <dbReference type="RefSeq" id="XP_060543711.1"/>
    </source>
</evidence>
<evidence type="ECO:0000256" key="10">
    <source>
        <dbReference type="SAM" id="MobiDB-lite"/>
    </source>
</evidence>
<dbReference type="SUPFAM" id="SSF109640">
    <property type="entry name" value="KRAB domain (Kruppel-associated box)"/>
    <property type="match status" value="1"/>
</dbReference>
<evidence type="ECO:0000259" key="12">
    <source>
        <dbReference type="PROSITE" id="PS50804"/>
    </source>
</evidence>
<feature type="domain" description="KRAB" evidence="13">
    <location>
        <begin position="228"/>
        <end position="305"/>
    </location>
</feature>
<dbReference type="SUPFAM" id="SSF57667">
    <property type="entry name" value="beta-beta-alpha zinc fingers"/>
    <property type="match status" value="4"/>
</dbReference>
<sequence>MKEKASGDPPESLEPFAVALQDRERMETQPFGKEGSGKGPSAAQPGKWGKLWTRTGQEILEEETLLPSEVQPSKFTQWQELEGPRGFCSHLHGFCRRWLRSEKHTKAQMLDLVVLEQFLALLPPEMEDWVREYGAETSSQAVALVEGFLLSQAEEQKEQVELQCCTVEIRDPEGKKNPSNPLQELFFRRIPWEDQSQDISGEKKSMKFSGFYDGNQRAVEPLNQESLVSFEEVAVYFSEEEWSQLDPDQKALHSEVMLENHRNVVSLGNNGQKNQDSCELFQVINAKDGREKFEIEMEFESHEKKQSKNWNQESSSSSDAAMQDFIAQQEKIRGKYTGKSVKLIKAKLHLNENYLTQNKGEDAIKRHNGQNYNGTFVLSLENKFLTSRKVIDTEEKPFKHMECGKTFTRRGPLISHKMIHTGEKPYKCMQCGKTFIYSSRLRVHSKIHTGDKPYKCTVCGKTFTYRSGLINHKKIHTGEKLYKCMECGKTFTQSSGLINHKKIHTGEKPYKCMECGKTFTQRGHLISHKTIHTEERPYKCTLCGKTFTRSSGLTMHKKIHTGEKPFKCMECGKTFTQRGNLISHKMIHTGEKPYKCMECGKTFAWSYALTSHKKIHTGEAI</sequence>
<feature type="domain" description="C2H2-type" evidence="11">
    <location>
        <begin position="594"/>
        <end position="621"/>
    </location>
</feature>
<dbReference type="Gene3D" id="6.10.140.140">
    <property type="match status" value="1"/>
</dbReference>
<reference evidence="15" key="1">
    <citation type="submission" date="2025-08" db="UniProtKB">
        <authorList>
            <consortium name="RefSeq"/>
        </authorList>
    </citation>
    <scope>IDENTIFICATION</scope>
    <source>
        <tissue evidence="15">Blood</tissue>
    </source>
</reference>
<evidence type="ECO:0000256" key="6">
    <source>
        <dbReference type="ARBA" id="ARBA00023015"/>
    </source>
</evidence>
<evidence type="ECO:0000259" key="13">
    <source>
        <dbReference type="PROSITE" id="PS50805"/>
    </source>
</evidence>
<dbReference type="PROSITE" id="PS50804">
    <property type="entry name" value="SCAN_BOX"/>
    <property type="match status" value="1"/>
</dbReference>
<keyword evidence="8" id="KW-0539">Nucleus</keyword>
<dbReference type="PROSITE" id="PS50157">
    <property type="entry name" value="ZINC_FINGER_C2H2_2"/>
    <property type="match status" value="8"/>
</dbReference>
<dbReference type="Gene3D" id="3.30.160.60">
    <property type="entry name" value="Classic Zinc Finger"/>
    <property type="match status" value="8"/>
</dbReference>
<feature type="domain" description="C2H2-type" evidence="11">
    <location>
        <begin position="454"/>
        <end position="481"/>
    </location>
</feature>
<dbReference type="Pfam" id="PF13912">
    <property type="entry name" value="zf-C2H2_6"/>
    <property type="match status" value="1"/>
</dbReference>
<keyword evidence="2" id="KW-0479">Metal-binding</keyword>
<dbReference type="SMART" id="SM00355">
    <property type="entry name" value="ZnF_C2H2"/>
    <property type="match status" value="8"/>
</dbReference>
<feature type="domain" description="C2H2-type" evidence="11">
    <location>
        <begin position="510"/>
        <end position="537"/>
    </location>
</feature>
<dbReference type="PROSITE" id="PS50805">
    <property type="entry name" value="KRAB"/>
    <property type="match status" value="1"/>
</dbReference>
<evidence type="ECO:0000256" key="4">
    <source>
        <dbReference type="ARBA" id="ARBA00022771"/>
    </source>
</evidence>
<dbReference type="InterPro" id="IPR013087">
    <property type="entry name" value="Znf_C2H2_type"/>
</dbReference>
<feature type="region of interest" description="Disordered" evidence="10">
    <location>
        <begin position="1"/>
        <end position="48"/>
    </location>
</feature>
<proteinExistence type="predicted"/>
<evidence type="ECO:0000256" key="7">
    <source>
        <dbReference type="ARBA" id="ARBA00023163"/>
    </source>
</evidence>
<dbReference type="InterPro" id="IPR003309">
    <property type="entry name" value="SCAN_dom"/>
</dbReference>
<dbReference type="InterPro" id="IPR001909">
    <property type="entry name" value="KRAB"/>
</dbReference>
<dbReference type="InterPro" id="IPR036236">
    <property type="entry name" value="Znf_C2H2_sf"/>
</dbReference>
<dbReference type="RefSeq" id="XP_060543711.1">
    <property type="nucleotide sequence ID" value="XM_060687728.1"/>
</dbReference>
<gene>
    <name evidence="15" type="primary">LOC132710727</name>
</gene>
<dbReference type="InterPro" id="IPR038269">
    <property type="entry name" value="SCAN_sf"/>
</dbReference>
<evidence type="ECO:0000259" key="11">
    <source>
        <dbReference type="PROSITE" id="PS50157"/>
    </source>
</evidence>
<dbReference type="Pfam" id="PF00096">
    <property type="entry name" value="zf-C2H2"/>
    <property type="match status" value="6"/>
</dbReference>
<organism evidence="14 15">
    <name type="scientific">Pantherophis guttatus</name>
    <name type="common">Corn snake</name>
    <name type="synonym">Elaphe guttata</name>
    <dbReference type="NCBI Taxonomy" id="94885"/>
    <lineage>
        <taxon>Eukaryota</taxon>
        <taxon>Metazoa</taxon>
        <taxon>Chordata</taxon>
        <taxon>Craniata</taxon>
        <taxon>Vertebrata</taxon>
        <taxon>Euteleostomi</taxon>
        <taxon>Lepidosauria</taxon>
        <taxon>Squamata</taxon>
        <taxon>Bifurcata</taxon>
        <taxon>Unidentata</taxon>
        <taxon>Episquamata</taxon>
        <taxon>Toxicofera</taxon>
        <taxon>Serpentes</taxon>
        <taxon>Colubroidea</taxon>
        <taxon>Colubridae</taxon>
        <taxon>Colubrinae</taxon>
        <taxon>Pantherophis</taxon>
    </lineage>
</organism>
<feature type="domain" description="C2H2-type" evidence="11">
    <location>
        <begin position="566"/>
        <end position="593"/>
    </location>
</feature>
<feature type="domain" description="C2H2-type" evidence="11">
    <location>
        <begin position="426"/>
        <end position="453"/>
    </location>
</feature>
<keyword evidence="4 9" id="KW-0863">Zinc-finger</keyword>
<dbReference type="Pfam" id="PF02023">
    <property type="entry name" value="SCAN"/>
    <property type="match status" value="1"/>
</dbReference>
<evidence type="ECO:0000256" key="1">
    <source>
        <dbReference type="ARBA" id="ARBA00022553"/>
    </source>
</evidence>
<dbReference type="GeneID" id="132710727"/>
<evidence type="ECO:0000256" key="3">
    <source>
        <dbReference type="ARBA" id="ARBA00022737"/>
    </source>
</evidence>
<dbReference type="Pfam" id="PF01352">
    <property type="entry name" value="KRAB"/>
    <property type="match status" value="1"/>
</dbReference>
<evidence type="ECO:0000256" key="2">
    <source>
        <dbReference type="ARBA" id="ARBA00022723"/>
    </source>
</evidence>
<dbReference type="PANTHER" id="PTHR23235">
    <property type="entry name" value="KRUEPPEL-LIKE TRANSCRIPTION FACTOR"/>
    <property type="match status" value="1"/>
</dbReference>
<evidence type="ECO:0000256" key="8">
    <source>
        <dbReference type="ARBA" id="ARBA00023242"/>
    </source>
</evidence>
<dbReference type="SUPFAM" id="SSF47353">
    <property type="entry name" value="Retrovirus capsid dimerization domain-like"/>
    <property type="match status" value="1"/>
</dbReference>
<keyword evidence="14" id="KW-1185">Reference proteome</keyword>
<dbReference type="PROSITE" id="PS00028">
    <property type="entry name" value="ZINC_FINGER_C2H2_1"/>
    <property type="match status" value="7"/>
</dbReference>
<dbReference type="InterPro" id="IPR036051">
    <property type="entry name" value="KRAB_dom_sf"/>
</dbReference>
<keyword evidence="3" id="KW-0677">Repeat</keyword>
<name>A0ABM3Z5S6_PANGU</name>
<evidence type="ECO:0000313" key="14">
    <source>
        <dbReference type="Proteomes" id="UP001652622"/>
    </source>
</evidence>
<dbReference type="Proteomes" id="UP001652622">
    <property type="component" value="Unplaced"/>
</dbReference>
<feature type="domain" description="C2H2-type" evidence="11">
    <location>
        <begin position="482"/>
        <end position="509"/>
    </location>
</feature>
<evidence type="ECO:0000256" key="5">
    <source>
        <dbReference type="ARBA" id="ARBA00022833"/>
    </source>
</evidence>